<reference evidence="6" key="1">
    <citation type="submission" date="2020-01" db="EMBL/GenBank/DDBJ databases">
        <title>Genome sequence of Kobresia littledalei, the first chromosome-level genome in the family Cyperaceae.</title>
        <authorList>
            <person name="Qu G."/>
        </authorList>
    </citation>
    <scope>NUCLEOTIDE SEQUENCE</scope>
    <source>
        <strain evidence="6">C.B.Clarke</strain>
        <tissue evidence="6">Leaf</tissue>
    </source>
</reference>
<dbReference type="PANTHER" id="PTHR31692:SF4">
    <property type="entry name" value="EXPANSIN-LIKE A1-RELATED"/>
    <property type="match status" value="1"/>
</dbReference>
<dbReference type="PRINTS" id="PR00829">
    <property type="entry name" value="LOLP1ALLERGN"/>
</dbReference>
<accession>A0A833VD66</accession>
<keyword evidence="3" id="KW-0964">Secreted</keyword>
<comment type="caution">
    <text evidence="6">The sequence shown here is derived from an EMBL/GenBank/DDBJ whole genome shotgun (WGS) entry which is preliminary data.</text>
</comment>
<dbReference type="AlphaFoldDB" id="A0A833VD66"/>
<dbReference type="InterPro" id="IPR007118">
    <property type="entry name" value="Expan_Lol_pI"/>
</dbReference>
<dbReference type="InterPro" id="IPR036749">
    <property type="entry name" value="Expansin_CBD_sf"/>
</dbReference>
<comment type="subcellular location">
    <subcellularLocation>
        <location evidence="1">Secreted</location>
    </subcellularLocation>
</comment>
<organism evidence="6 7">
    <name type="scientific">Carex littledalei</name>
    <dbReference type="NCBI Taxonomy" id="544730"/>
    <lineage>
        <taxon>Eukaryota</taxon>
        <taxon>Viridiplantae</taxon>
        <taxon>Streptophyta</taxon>
        <taxon>Embryophyta</taxon>
        <taxon>Tracheophyta</taxon>
        <taxon>Spermatophyta</taxon>
        <taxon>Magnoliopsida</taxon>
        <taxon>Liliopsida</taxon>
        <taxon>Poales</taxon>
        <taxon>Cyperaceae</taxon>
        <taxon>Cyperoideae</taxon>
        <taxon>Cariceae</taxon>
        <taxon>Carex</taxon>
        <taxon>Carex subgen. Euthyceras</taxon>
    </lineage>
</organism>
<evidence type="ECO:0000313" key="7">
    <source>
        <dbReference type="Proteomes" id="UP000623129"/>
    </source>
</evidence>
<keyword evidence="7" id="KW-1185">Reference proteome</keyword>
<dbReference type="SUPFAM" id="SSF50685">
    <property type="entry name" value="Barwin-like endoglucanases"/>
    <property type="match status" value="1"/>
</dbReference>
<dbReference type="Proteomes" id="UP000623129">
    <property type="component" value="Unassembled WGS sequence"/>
</dbReference>
<dbReference type="InterPro" id="IPR007112">
    <property type="entry name" value="Expansin/allergen_DPBB_dom"/>
</dbReference>
<dbReference type="InterPro" id="IPR007117">
    <property type="entry name" value="Expansin_CBD"/>
</dbReference>
<gene>
    <name evidence="6" type="ORF">FCM35_KLT14388</name>
</gene>
<dbReference type="PROSITE" id="PS50843">
    <property type="entry name" value="EXPANSIN_CBD"/>
    <property type="match status" value="1"/>
</dbReference>
<evidence type="ECO:0000256" key="3">
    <source>
        <dbReference type="ARBA" id="ARBA00022525"/>
    </source>
</evidence>
<evidence type="ECO:0000259" key="4">
    <source>
        <dbReference type="PROSITE" id="PS50842"/>
    </source>
</evidence>
<dbReference type="Gene3D" id="2.60.40.760">
    <property type="entry name" value="Expansin, cellulose-binding-like domain"/>
    <property type="match status" value="1"/>
</dbReference>
<dbReference type="PRINTS" id="PR01225">
    <property type="entry name" value="EXPANSNFAMLY"/>
</dbReference>
<evidence type="ECO:0000256" key="2">
    <source>
        <dbReference type="ARBA" id="ARBA00005650"/>
    </source>
</evidence>
<dbReference type="OrthoDB" id="5823761at2759"/>
<feature type="domain" description="Expansin-like CBD" evidence="5">
    <location>
        <begin position="111"/>
        <end position="194"/>
    </location>
</feature>
<proteinExistence type="inferred from homology"/>
<dbReference type="Pfam" id="PF01357">
    <property type="entry name" value="Expansin_C"/>
    <property type="match status" value="1"/>
</dbReference>
<dbReference type="Pfam" id="PF03330">
    <property type="entry name" value="DPBB_1"/>
    <property type="match status" value="1"/>
</dbReference>
<dbReference type="GO" id="GO:0005576">
    <property type="term" value="C:extracellular region"/>
    <property type="evidence" value="ECO:0007669"/>
    <property type="project" value="UniProtKB-SubCell"/>
</dbReference>
<dbReference type="SUPFAM" id="SSF49590">
    <property type="entry name" value="PHL pollen allergen"/>
    <property type="match status" value="1"/>
</dbReference>
<name>A0A833VD66_9POAL</name>
<dbReference type="Gene3D" id="2.40.40.10">
    <property type="entry name" value="RlpA-like domain"/>
    <property type="match status" value="1"/>
</dbReference>
<dbReference type="InterPro" id="IPR005795">
    <property type="entry name" value="LolPI"/>
</dbReference>
<evidence type="ECO:0000256" key="1">
    <source>
        <dbReference type="ARBA" id="ARBA00004613"/>
    </source>
</evidence>
<evidence type="ECO:0000259" key="5">
    <source>
        <dbReference type="PROSITE" id="PS50843"/>
    </source>
</evidence>
<sequence length="215" mass="23850">MALNINGVYAAAGGASLYRGGVGCGACFQIRCKNAKLCTTNGVKVMLTDLNKSNRTNFVLTNSAFTAMARNGMGPEFRKFGLVDIDYKRIPCQFGTKNLSVRVEEKSRSPNYLAVKFLYQGGQTDIVAVDVAQVGSSNWRFMTRDYGPVWSTSQTPTGPLQFRMVVTGGYDGKWVWADHPVLPADWRTGLVYDMRVQITDIAQEGCYPCNNRDWK</sequence>
<comment type="similarity">
    <text evidence="2">Belongs to the expansin family. Expansin B subfamily.</text>
</comment>
<dbReference type="InterPro" id="IPR009009">
    <property type="entry name" value="RlpA-like_DPBB"/>
</dbReference>
<dbReference type="PROSITE" id="PS50842">
    <property type="entry name" value="EXPANSIN_EG45"/>
    <property type="match status" value="1"/>
</dbReference>
<feature type="domain" description="Expansin-like EG45" evidence="4">
    <location>
        <begin position="1"/>
        <end position="97"/>
    </location>
</feature>
<dbReference type="PANTHER" id="PTHR31692">
    <property type="entry name" value="EXPANSIN-B3"/>
    <property type="match status" value="1"/>
</dbReference>
<protein>
    <submittedName>
        <fullName evidence="6">Expansin-like A2</fullName>
    </submittedName>
</protein>
<dbReference type="EMBL" id="SWLB01000027">
    <property type="protein sequence ID" value="KAF3321135.1"/>
    <property type="molecule type" value="Genomic_DNA"/>
</dbReference>
<dbReference type="InterPro" id="IPR036908">
    <property type="entry name" value="RlpA-like_sf"/>
</dbReference>
<evidence type="ECO:0000313" key="6">
    <source>
        <dbReference type="EMBL" id="KAF3321135.1"/>
    </source>
</evidence>